<dbReference type="Proteomes" id="UP000695007">
    <property type="component" value="Unplaced"/>
</dbReference>
<dbReference type="KEGG" id="csol:105361703"/>
<dbReference type="InterPro" id="IPR025602">
    <property type="entry name" value="BCP1_family"/>
</dbReference>
<dbReference type="RefSeq" id="XP_011497256.1">
    <property type="nucleotide sequence ID" value="XM_011498954.1"/>
</dbReference>
<dbReference type="GO" id="GO:0005634">
    <property type="term" value="C:nucleus"/>
    <property type="evidence" value="ECO:0007669"/>
    <property type="project" value="TreeGrafter"/>
</dbReference>
<dbReference type="AlphaFoldDB" id="A0AAJ6YFT1"/>
<sequence>MATPNKKRGIQRKNNEKSNKIEIEESEVDFVEEDTEIQVDFEGHIPQDPDFHGIKTLLQQLFLKAQIDLCSLTNLIISQNYIGSVVKQSPDFQESDNEDMNDVFSITTVVNLSDKRNDLCIQQLRNLLKNLTNEYAMYPTNAIIQNVLENDSIVVGLLINERIVNIPVQISIPLLENLISEIESAINKNMPFHFTYYILICKQYKINKENQTKQNKFKGKDTIPESNIIWSNPEEEIFAQEATCSFEFNVQKETDSALSGRWTENDYEMIPYRQVLLIKASKLQQILEKIKIQLS</sequence>
<evidence type="ECO:0000256" key="1">
    <source>
        <dbReference type="ARBA" id="ARBA00006781"/>
    </source>
</evidence>
<dbReference type="PIRSF" id="PIRSF028983">
    <property type="entry name" value="BCP1"/>
    <property type="match status" value="1"/>
</dbReference>
<dbReference type="GeneID" id="105361703"/>
<proteinExistence type="inferred from homology"/>
<dbReference type="PANTHER" id="PTHR13261">
    <property type="entry name" value="BRCA2 AND CDKN1A INTERACTING PROTEIN"/>
    <property type="match status" value="1"/>
</dbReference>
<feature type="compositionally biased region" description="Basic residues" evidence="3">
    <location>
        <begin position="1"/>
        <end position="11"/>
    </location>
</feature>
<comment type="similarity">
    <text evidence="1 2">Belongs to the BCP1 family.</text>
</comment>
<organism evidence="4 5">
    <name type="scientific">Ceratosolen solmsi marchali</name>
    <dbReference type="NCBI Taxonomy" id="326594"/>
    <lineage>
        <taxon>Eukaryota</taxon>
        <taxon>Metazoa</taxon>
        <taxon>Ecdysozoa</taxon>
        <taxon>Arthropoda</taxon>
        <taxon>Hexapoda</taxon>
        <taxon>Insecta</taxon>
        <taxon>Pterygota</taxon>
        <taxon>Neoptera</taxon>
        <taxon>Endopterygota</taxon>
        <taxon>Hymenoptera</taxon>
        <taxon>Apocrita</taxon>
        <taxon>Proctotrupomorpha</taxon>
        <taxon>Chalcidoidea</taxon>
        <taxon>Agaonidae</taxon>
        <taxon>Agaoninae</taxon>
        <taxon>Ceratosolen</taxon>
    </lineage>
</organism>
<protein>
    <recommendedName>
        <fullName evidence="2">Protein BCCIP homolog</fullName>
    </recommendedName>
</protein>
<evidence type="ECO:0000313" key="4">
    <source>
        <dbReference type="Proteomes" id="UP000695007"/>
    </source>
</evidence>
<evidence type="ECO:0000256" key="3">
    <source>
        <dbReference type="SAM" id="MobiDB-lite"/>
    </source>
</evidence>
<name>A0AAJ6YFT1_9HYME</name>
<keyword evidence="4" id="KW-1185">Reference proteome</keyword>
<evidence type="ECO:0000256" key="2">
    <source>
        <dbReference type="PIRNR" id="PIRNR028983"/>
    </source>
</evidence>
<gene>
    <name evidence="5" type="primary">LOC105361703</name>
</gene>
<reference evidence="5" key="1">
    <citation type="submission" date="2025-08" db="UniProtKB">
        <authorList>
            <consortium name="RefSeq"/>
        </authorList>
    </citation>
    <scope>IDENTIFICATION</scope>
</reference>
<accession>A0AAJ6YFT1</accession>
<evidence type="ECO:0000313" key="5">
    <source>
        <dbReference type="RefSeq" id="XP_011497256.1"/>
    </source>
</evidence>
<dbReference type="PANTHER" id="PTHR13261:SF0">
    <property type="entry name" value="BRCA2 AND CDKN1A-INTERACTING PROTEIN"/>
    <property type="match status" value="1"/>
</dbReference>
<feature type="region of interest" description="Disordered" evidence="3">
    <location>
        <begin position="1"/>
        <end position="21"/>
    </location>
</feature>
<dbReference type="Pfam" id="PF13862">
    <property type="entry name" value="BCCIP"/>
    <property type="match status" value="1"/>
</dbReference>